<comment type="caution">
    <text evidence="4">The sequence shown here is derived from an EMBL/GenBank/DDBJ whole genome shotgun (WGS) entry which is preliminary data.</text>
</comment>
<reference evidence="5" key="1">
    <citation type="journal article" date="2019" name="Int. J. Syst. Evol. Microbiol.">
        <title>The Global Catalogue of Microorganisms (GCM) 10K type strain sequencing project: providing services to taxonomists for standard genome sequencing and annotation.</title>
        <authorList>
            <consortium name="The Broad Institute Genomics Platform"/>
            <consortium name="The Broad Institute Genome Sequencing Center for Infectious Disease"/>
            <person name="Wu L."/>
            <person name="Ma J."/>
        </authorList>
    </citation>
    <scope>NUCLEOTIDE SEQUENCE [LARGE SCALE GENOMIC DNA]</scope>
    <source>
        <strain evidence="5">JCM 17938</strain>
    </source>
</reference>
<evidence type="ECO:0000256" key="1">
    <source>
        <dbReference type="SAM" id="MobiDB-lite"/>
    </source>
</evidence>
<protein>
    <recommendedName>
        <fullName evidence="3">FMN-binding domain-containing protein</fullName>
    </recommendedName>
</protein>
<accession>A0ABP8TX02</accession>
<dbReference type="Pfam" id="PF04205">
    <property type="entry name" value="FMN_bind"/>
    <property type="match status" value="1"/>
</dbReference>
<proteinExistence type="predicted"/>
<dbReference type="InterPro" id="IPR007329">
    <property type="entry name" value="FMN-bd"/>
</dbReference>
<evidence type="ECO:0000256" key="2">
    <source>
        <dbReference type="SAM" id="SignalP"/>
    </source>
</evidence>
<keyword evidence="2" id="KW-0732">Signal</keyword>
<feature type="domain" description="FMN-binding" evidence="3">
    <location>
        <begin position="83"/>
        <end position="161"/>
    </location>
</feature>
<feature type="signal peptide" evidence="2">
    <location>
        <begin position="1"/>
        <end position="25"/>
    </location>
</feature>
<evidence type="ECO:0000313" key="4">
    <source>
        <dbReference type="EMBL" id="GAA4615923.1"/>
    </source>
</evidence>
<organism evidence="4 5">
    <name type="scientific">Actinoallomurus liliacearum</name>
    <dbReference type="NCBI Taxonomy" id="1080073"/>
    <lineage>
        <taxon>Bacteria</taxon>
        <taxon>Bacillati</taxon>
        <taxon>Actinomycetota</taxon>
        <taxon>Actinomycetes</taxon>
        <taxon>Streptosporangiales</taxon>
        <taxon>Thermomonosporaceae</taxon>
        <taxon>Actinoallomurus</taxon>
    </lineage>
</organism>
<dbReference type="Gene3D" id="3.90.1010.20">
    <property type="match status" value="1"/>
</dbReference>
<dbReference type="SMART" id="SM00900">
    <property type="entry name" value="FMN_bind"/>
    <property type="match status" value="1"/>
</dbReference>
<sequence length="163" mass="16438">MKRAILTIVGTVAGLVLLLSFKTHQASSSGAAGAAAGTGSGTDSGAAAPSAGSSESAGTGTGSGTGKTTKSTTRTVTGNTIDTRWGPVQVQVTLKDGKITKVQAIQLPSENPRDREINNFAVPQLDQETLSAQNAQIDAVSGATYTSEGYIRSLQSALDKAGK</sequence>
<evidence type="ECO:0000259" key="3">
    <source>
        <dbReference type="SMART" id="SM00900"/>
    </source>
</evidence>
<keyword evidence="5" id="KW-1185">Reference proteome</keyword>
<name>A0ABP8TX02_9ACTN</name>
<gene>
    <name evidence="4" type="ORF">GCM10023195_70510</name>
</gene>
<dbReference type="Proteomes" id="UP001500212">
    <property type="component" value="Unassembled WGS sequence"/>
</dbReference>
<evidence type="ECO:0000313" key="5">
    <source>
        <dbReference type="Proteomes" id="UP001500212"/>
    </source>
</evidence>
<dbReference type="RefSeq" id="WP_345364243.1">
    <property type="nucleotide sequence ID" value="NZ_BAABHJ010000031.1"/>
</dbReference>
<feature type="chain" id="PRO_5047207407" description="FMN-binding domain-containing protein" evidence="2">
    <location>
        <begin position="26"/>
        <end position="163"/>
    </location>
</feature>
<feature type="compositionally biased region" description="Low complexity" evidence="1">
    <location>
        <begin position="66"/>
        <end position="78"/>
    </location>
</feature>
<dbReference type="EMBL" id="BAABHJ010000031">
    <property type="protein sequence ID" value="GAA4615923.1"/>
    <property type="molecule type" value="Genomic_DNA"/>
</dbReference>
<feature type="region of interest" description="Disordered" evidence="1">
    <location>
        <begin position="30"/>
        <end position="82"/>
    </location>
</feature>
<feature type="compositionally biased region" description="Low complexity" evidence="1">
    <location>
        <begin position="43"/>
        <end position="58"/>
    </location>
</feature>